<evidence type="ECO:0000256" key="5">
    <source>
        <dbReference type="ARBA" id="ARBA00022989"/>
    </source>
</evidence>
<evidence type="ECO:0000313" key="9">
    <source>
        <dbReference type="EMBL" id="ROT40852.1"/>
    </source>
</evidence>
<proteinExistence type="inferred from homology"/>
<dbReference type="GO" id="GO:0005789">
    <property type="term" value="C:endoplasmic reticulum membrane"/>
    <property type="evidence" value="ECO:0007669"/>
    <property type="project" value="UniProtKB-SubCell"/>
</dbReference>
<evidence type="ECO:0000256" key="8">
    <source>
        <dbReference type="ARBA" id="ARBA00038311"/>
    </source>
</evidence>
<dbReference type="InterPro" id="IPR005595">
    <property type="entry name" value="TRAP_alpha"/>
</dbReference>
<accession>A0A3N2Q297</accession>
<protein>
    <submittedName>
        <fullName evidence="9">Uncharacterized protein</fullName>
    </submittedName>
</protein>
<organism evidence="9 10">
    <name type="scientific">Sodiomyces alkalinus (strain CBS 110278 / VKM F-3762 / F11)</name>
    <name type="common">Alkaliphilic filamentous fungus</name>
    <dbReference type="NCBI Taxonomy" id="1314773"/>
    <lineage>
        <taxon>Eukaryota</taxon>
        <taxon>Fungi</taxon>
        <taxon>Dikarya</taxon>
        <taxon>Ascomycota</taxon>
        <taxon>Pezizomycotina</taxon>
        <taxon>Sordariomycetes</taxon>
        <taxon>Hypocreomycetidae</taxon>
        <taxon>Glomerellales</taxon>
        <taxon>Plectosphaerellaceae</taxon>
        <taxon>Sodiomyces</taxon>
    </lineage>
</organism>
<dbReference type="EMBL" id="ML119052">
    <property type="protein sequence ID" value="ROT40852.1"/>
    <property type="molecule type" value="Genomic_DNA"/>
</dbReference>
<keyword evidence="3" id="KW-0732">Signal</keyword>
<name>A0A3N2Q297_SODAK</name>
<dbReference type="Pfam" id="PF03896">
    <property type="entry name" value="TRAP_alpha"/>
    <property type="match status" value="1"/>
</dbReference>
<gene>
    <name evidence="9" type="ORF">SODALDRAFT_330578</name>
</gene>
<evidence type="ECO:0000256" key="7">
    <source>
        <dbReference type="ARBA" id="ARBA00037565"/>
    </source>
</evidence>
<keyword evidence="5" id="KW-1133">Transmembrane helix</keyword>
<comment type="function">
    <text evidence="7">Is probably involved in a pathway contributing to genomic integrity.</text>
</comment>
<dbReference type="RefSeq" id="XP_028468658.1">
    <property type="nucleotide sequence ID" value="XM_028611240.1"/>
</dbReference>
<sequence length="138" mass="14776">MLAADIETTFPEADIFGVKLVNGRPTKALVEFANHEETPIQVALLTGTLSKLGELPAGALGTDAIVRNLTAVRYALSVEPGEKKAVPYSFVQDMQPQDVRIQLVAVVYNSAGDVFQVQAYDGTAAIVEAPISIFDPQM</sequence>
<dbReference type="STRING" id="1314773.A0A3N2Q297"/>
<comment type="subcellular location">
    <subcellularLocation>
        <location evidence="1">Endoplasmic reticulum membrane</location>
        <topology evidence="1">Single-pass type I membrane protein</topology>
    </subcellularLocation>
</comment>
<dbReference type="Proteomes" id="UP000272025">
    <property type="component" value="Unassembled WGS sequence"/>
</dbReference>
<evidence type="ECO:0000256" key="3">
    <source>
        <dbReference type="ARBA" id="ARBA00022729"/>
    </source>
</evidence>
<evidence type="ECO:0000256" key="2">
    <source>
        <dbReference type="ARBA" id="ARBA00022692"/>
    </source>
</evidence>
<keyword evidence="4" id="KW-0256">Endoplasmic reticulum</keyword>
<dbReference type="OrthoDB" id="1926781at2759"/>
<evidence type="ECO:0000256" key="4">
    <source>
        <dbReference type="ARBA" id="ARBA00022824"/>
    </source>
</evidence>
<evidence type="ECO:0000256" key="6">
    <source>
        <dbReference type="ARBA" id="ARBA00023136"/>
    </source>
</evidence>
<comment type="similarity">
    <text evidence="8">Belongs to the IRC22 family.</text>
</comment>
<dbReference type="PANTHER" id="PTHR12924">
    <property type="entry name" value="TRANSLOCON-ASSOCIATED PROTEIN, ALPHA SUBUNIT"/>
    <property type="match status" value="1"/>
</dbReference>
<evidence type="ECO:0000256" key="1">
    <source>
        <dbReference type="ARBA" id="ARBA00004115"/>
    </source>
</evidence>
<dbReference type="AlphaFoldDB" id="A0A3N2Q297"/>
<keyword evidence="6" id="KW-0472">Membrane</keyword>
<dbReference type="PANTHER" id="PTHR12924:SF0">
    <property type="entry name" value="TRANSLOCON-ASSOCIATED PROTEIN SUBUNIT ALPHA"/>
    <property type="match status" value="1"/>
</dbReference>
<keyword evidence="10" id="KW-1185">Reference proteome</keyword>
<keyword evidence="2" id="KW-0812">Transmembrane</keyword>
<reference evidence="9 10" key="1">
    <citation type="journal article" date="2018" name="Mol. Ecol.">
        <title>The obligate alkalophilic soda-lake fungus Sodiomyces alkalinus has shifted to a protein diet.</title>
        <authorList>
            <person name="Grum-Grzhimaylo A.A."/>
            <person name="Falkoski D.L."/>
            <person name="van den Heuvel J."/>
            <person name="Valero-Jimenez C.A."/>
            <person name="Min B."/>
            <person name="Choi I.G."/>
            <person name="Lipzen A."/>
            <person name="Daum C.G."/>
            <person name="Aanen D.K."/>
            <person name="Tsang A."/>
            <person name="Henrissat B."/>
            <person name="Bilanenko E.N."/>
            <person name="de Vries R.P."/>
            <person name="van Kan J.A.L."/>
            <person name="Grigoriev I.V."/>
            <person name="Debets A.J.M."/>
        </authorList>
    </citation>
    <scope>NUCLEOTIDE SEQUENCE [LARGE SCALE GENOMIC DNA]</scope>
    <source>
        <strain evidence="9 10">F11</strain>
    </source>
</reference>
<evidence type="ECO:0000313" key="10">
    <source>
        <dbReference type="Proteomes" id="UP000272025"/>
    </source>
</evidence>
<dbReference type="GeneID" id="39579718"/>